<dbReference type="SUPFAM" id="SSF55729">
    <property type="entry name" value="Acyl-CoA N-acyltransferases (Nat)"/>
    <property type="match status" value="1"/>
</dbReference>
<dbReference type="GO" id="GO:1990189">
    <property type="term" value="F:protein N-terminal-serine acetyltransferase activity"/>
    <property type="evidence" value="ECO:0007669"/>
    <property type="project" value="TreeGrafter"/>
</dbReference>
<gene>
    <name evidence="2" type="ORF">EIP91_009368</name>
</gene>
<dbReference type="Proteomes" id="UP000292702">
    <property type="component" value="Unassembled WGS sequence"/>
</dbReference>
<comment type="caution">
    <text evidence="2">The sequence shown here is derived from an EMBL/GenBank/DDBJ whole genome shotgun (WGS) entry which is preliminary data.</text>
</comment>
<dbReference type="GO" id="GO:0008999">
    <property type="term" value="F:protein-N-terminal-alanine acetyltransferase activity"/>
    <property type="evidence" value="ECO:0007669"/>
    <property type="project" value="TreeGrafter"/>
</dbReference>
<evidence type="ECO:0000313" key="2">
    <source>
        <dbReference type="EMBL" id="TCD60891.1"/>
    </source>
</evidence>
<dbReference type="Gene3D" id="3.40.630.30">
    <property type="match status" value="1"/>
</dbReference>
<dbReference type="AlphaFoldDB" id="A0A4R0R1R7"/>
<dbReference type="EMBL" id="RWJN01000530">
    <property type="protein sequence ID" value="TCD60891.1"/>
    <property type="molecule type" value="Genomic_DNA"/>
</dbReference>
<dbReference type="OrthoDB" id="41238at2759"/>
<accession>A0A4R0R1R7</accession>
<reference evidence="2 3" key="1">
    <citation type="submission" date="2018-11" db="EMBL/GenBank/DDBJ databases">
        <title>Genome assembly of Steccherinum ochraceum LE-BIN_3174, the white-rot fungus of the Steccherinaceae family (The Residual Polyporoid clade, Polyporales, Basidiomycota).</title>
        <authorList>
            <person name="Fedorova T.V."/>
            <person name="Glazunova O.A."/>
            <person name="Landesman E.O."/>
            <person name="Moiseenko K.V."/>
            <person name="Psurtseva N.V."/>
            <person name="Savinova O.S."/>
            <person name="Shakhova N.V."/>
            <person name="Tyazhelova T.V."/>
            <person name="Vasina D.V."/>
        </authorList>
    </citation>
    <scope>NUCLEOTIDE SEQUENCE [LARGE SCALE GENOMIC DNA]</scope>
    <source>
        <strain evidence="2 3">LE-BIN_3174</strain>
    </source>
</reference>
<dbReference type="InterPro" id="IPR051908">
    <property type="entry name" value="Ribosomal_N-acetyltransferase"/>
</dbReference>
<proteinExistence type="predicted"/>
<dbReference type="InterPro" id="IPR000182">
    <property type="entry name" value="GNAT_dom"/>
</dbReference>
<protein>
    <recommendedName>
        <fullName evidence="1">N-acetyltransferase domain-containing protein</fullName>
    </recommendedName>
</protein>
<keyword evidence="3" id="KW-1185">Reference proteome</keyword>
<evidence type="ECO:0000313" key="3">
    <source>
        <dbReference type="Proteomes" id="UP000292702"/>
    </source>
</evidence>
<dbReference type="Pfam" id="PF13302">
    <property type="entry name" value="Acetyltransf_3"/>
    <property type="match status" value="1"/>
</dbReference>
<dbReference type="InterPro" id="IPR016181">
    <property type="entry name" value="Acyl_CoA_acyltransferase"/>
</dbReference>
<evidence type="ECO:0000259" key="1">
    <source>
        <dbReference type="Pfam" id="PF13302"/>
    </source>
</evidence>
<sequence length="227" mass="25028">MSAEAEVYDVNFCFPVRELESDKVKLTPLIPSLHTQAYWAGTKDHPGMYIHLPMAPFPSAAAFTDLINTRVQSDPSNIVFAVLDKTRADLPLAGLVGLLGTSPADLSTELGWLVTLPAFQRTHTTTHAVGLLLAYCLDLPEEGGLGLRRVQYRTHVLNGASIRVAERFGFGFEMVQKATRAVEGKPKGEEGGWDVQGSLVTRMYALCWDDWEGGGRERLRALLARTW</sequence>
<organism evidence="2 3">
    <name type="scientific">Steccherinum ochraceum</name>
    <dbReference type="NCBI Taxonomy" id="92696"/>
    <lineage>
        <taxon>Eukaryota</taxon>
        <taxon>Fungi</taxon>
        <taxon>Dikarya</taxon>
        <taxon>Basidiomycota</taxon>
        <taxon>Agaricomycotina</taxon>
        <taxon>Agaricomycetes</taxon>
        <taxon>Polyporales</taxon>
        <taxon>Steccherinaceae</taxon>
        <taxon>Steccherinum</taxon>
    </lineage>
</organism>
<dbReference type="PANTHER" id="PTHR43441">
    <property type="entry name" value="RIBOSOMAL-PROTEIN-SERINE ACETYLTRANSFERASE"/>
    <property type="match status" value="1"/>
</dbReference>
<name>A0A4R0R1R7_9APHY</name>
<dbReference type="PANTHER" id="PTHR43441:SF5">
    <property type="entry name" value="FAMILY ACETYLTRANSFERASE, PUTATIVE-RELATED"/>
    <property type="match status" value="1"/>
</dbReference>
<feature type="domain" description="N-acetyltransferase" evidence="1">
    <location>
        <begin position="57"/>
        <end position="170"/>
    </location>
</feature>